<dbReference type="PANTHER" id="PTHR13199:SF11">
    <property type="entry name" value="PROTEIN ATOSSA"/>
    <property type="match status" value="1"/>
</dbReference>
<evidence type="ECO:0000256" key="2">
    <source>
        <dbReference type="SAM" id="MobiDB-lite"/>
    </source>
</evidence>
<sequence>MVFHCRTGLPLTSSPAPIRRGTRFDFDSSLNSVSAIRSALFESGERSEENEEEAESGSPPETPPTPTIIPPVSPREKCLPPEGLPLTNGIEHFVSSSNSCAQRSKLGPRLLLPSGAPSPTSASLLGSFEESVLNGRLEPVSTVQGFTAEIGASGPTSCPKHLFLPVTVFFYTLGDNDKVSTPYLGHINLGRKGYCVPRSGTVQVTLFNPLGTVVKMFVVLYDLSDMPALSQTFLRQRTLYVPASSSEDYSRPGNPEAHKWLRYLIHLRFSSSKSGRIYLHTDIRMIIFRKSDLDTATASSTHEEAYELRSFTHGPTNPKFSPTK</sequence>
<dbReference type="AlphaFoldDB" id="A0A8K0NXU8"/>
<accession>A0A8K0NXU8</accession>
<evidence type="ECO:0000256" key="1">
    <source>
        <dbReference type="ARBA" id="ARBA00034497"/>
    </source>
</evidence>
<organism evidence="4 5">
    <name type="scientific">Ladona fulva</name>
    <name type="common">Scarce chaser dragonfly</name>
    <name type="synonym">Libellula fulva</name>
    <dbReference type="NCBI Taxonomy" id="123851"/>
    <lineage>
        <taxon>Eukaryota</taxon>
        <taxon>Metazoa</taxon>
        <taxon>Ecdysozoa</taxon>
        <taxon>Arthropoda</taxon>
        <taxon>Hexapoda</taxon>
        <taxon>Insecta</taxon>
        <taxon>Pterygota</taxon>
        <taxon>Palaeoptera</taxon>
        <taxon>Odonata</taxon>
        <taxon>Epiprocta</taxon>
        <taxon>Anisoptera</taxon>
        <taxon>Libelluloidea</taxon>
        <taxon>Libellulidae</taxon>
        <taxon>Ladona</taxon>
    </lineage>
</organism>
<dbReference type="InterPro" id="IPR033473">
    <property type="entry name" value="Atos-like_C"/>
</dbReference>
<evidence type="ECO:0000313" key="4">
    <source>
        <dbReference type="EMBL" id="KAG8225558.1"/>
    </source>
</evidence>
<proteinExistence type="inferred from homology"/>
<gene>
    <name evidence="4" type="ORF">J437_LFUL002075</name>
</gene>
<dbReference type="InterPro" id="IPR025261">
    <property type="entry name" value="Atos-like_cons_dom"/>
</dbReference>
<dbReference type="Pfam" id="PF13915">
    <property type="entry name" value="DUF4210"/>
    <property type="match status" value="1"/>
</dbReference>
<feature type="region of interest" description="Disordered" evidence="2">
    <location>
        <begin position="1"/>
        <end position="20"/>
    </location>
</feature>
<comment type="caution">
    <text evidence="4">The sequence shown here is derived from an EMBL/GenBank/DDBJ whole genome shotgun (WGS) entry which is preliminary data.</text>
</comment>
<dbReference type="EMBL" id="KZ308242">
    <property type="protein sequence ID" value="KAG8225558.1"/>
    <property type="molecule type" value="Genomic_DNA"/>
</dbReference>
<dbReference type="Pfam" id="PF13889">
    <property type="entry name" value="Chromosome_seg"/>
    <property type="match status" value="1"/>
</dbReference>
<feature type="domain" description="Atos-like conserved" evidence="3">
    <location>
        <begin position="124"/>
        <end position="184"/>
    </location>
</feature>
<name>A0A8K0NXU8_LADFU</name>
<protein>
    <recommendedName>
        <fullName evidence="3">Atos-like conserved domain-containing protein</fullName>
    </recommendedName>
</protein>
<feature type="compositionally biased region" description="Pro residues" evidence="2">
    <location>
        <begin position="60"/>
        <end position="73"/>
    </location>
</feature>
<dbReference type="InterPro" id="IPR051506">
    <property type="entry name" value="ATOS_Transcription_Regulators"/>
</dbReference>
<evidence type="ECO:0000313" key="5">
    <source>
        <dbReference type="Proteomes" id="UP000792457"/>
    </source>
</evidence>
<dbReference type="OrthoDB" id="8625101at2759"/>
<dbReference type="Proteomes" id="UP000792457">
    <property type="component" value="Unassembled WGS sequence"/>
</dbReference>
<evidence type="ECO:0000259" key="3">
    <source>
        <dbReference type="SMART" id="SM01177"/>
    </source>
</evidence>
<comment type="similarity">
    <text evidence="1">Belongs to the ATOS family.</text>
</comment>
<reference evidence="4" key="2">
    <citation type="submission" date="2017-10" db="EMBL/GenBank/DDBJ databases">
        <title>Ladona fulva Genome sequencing and assembly.</title>
        <authorList>
            <person name="Murali S."/>
            <person name="Richards S."/>
            <person name="Bandaranaike D."/>
            <person name="Bellair M."/>
            <person name="Blankenburg K."/>
            <person name="Chao H."/>
            <person name="Dinh H."/>
            <person name="Doddapaneni H."/>
            <person name="Dugan-Rocha S."/>
            <person name="Elkadiri S."/>
            <person name="Gnanaolivu R."/>
            <person name="Hernandez B."/>
            <person name="Skinner E."/>
            <person name="Javaid M."/>
            <person name="Lee S."/>
            <person name="Li M."/>
            <person name="Ming W."/>
            <person name="Munidasa M."/>
            <person name="Muniz J."/>
            <person name="Nguyen L."/>
            <person name="Hughes D."/>
            <person name="Osuji N."/>
            <person name="Pu L.-L."/>
            <person name="Puazo M."/>
            <person name="Qu C."/>
            <person name="Quiroz J."/>
            <person name="Raj R."/>
            <person name="Weissenberger G."/>
            <person name="Xin Y."/>
            <person name="Zou X."/>
            <person name="Han Y."/>
            <person name="Worley K."/>
            <person name="Muzny D."/>
            <person name="Gibbs R."/>
        </authorList>
    </citation>
    <scope>NUCLEOTIDE SEQUENCE</scope>
    <source>
        <strain evidence="4">Sampled in the wild</strain>
    </source>
</reference>
<feature type="region of interest" description="Disordered" evidence="2">
    <location>
        <begin position="41"/>
        <end position="81"/>
    </location>
</feature>
<reference evidence="4" key="1">
    <citation type="submission" date="2013-04" db="EMBL/GenBank/DDBJ databases">
        <authorList>
            <person name="Qu J."/>
            <person name="Murali S.C."/>
            <person name="Bandaranaike D."/>
            <person name="Bellair M."/>
            <person name="Blankenburg K."/>
            <person name="Chao H."/>
            <person name="Dinh H."/>
            <person name="Doddapaneni H."/>
            <person name="Downs B."/>
            <person name="Dugan-Rocha S."/>
            <person name="Elkadiri S."/>
            <person name="Gnanaolivu R.D."/>
            <person name="Hernandez B."/>
            <person name="Javaid M."/>
            <person name="Jayaseelan J.C."/>
            <person name="Lee S."/>
            <person name="Li M."/>
            <person name="Ming W."/>
            <person name="Munidasa M."/>
            <person name="Muniz J."/>
            <person name="Nguyen L."/>
            <person name="Ongeri F."/>
            <person name="Osuji N."/>
            <person name="Pu L.-L."/>
            <person name="Puazo M."/>
            <person name="Qu C."/>
            <person name="Quiroz J."/>
            <person name="Raj R."/>
            <person name="Weissenberger G."/>
            <person name="Xin Y."/>
            <person name="Zou X."/>
            <person name="Han Y."/>
            <person name="Richards S."/>
            <person name="Worley K."/>
            <person name="Muzny D."/>
            <person name="Gibbs R."/>
        </authorList>
    </citation>
    <scope>NUCLEOTIDE SEQUENCE</scope>
    <source>
        <strain evidence="4">Sampled in the wild</strain>
    </source>
</reference>
<dbReference type="SMART" id="SM01177">
    <property type="entry name" value="DUF4210"/>
    <property type="match status" value="1"/>
</dbReference>
<keyword evidence="5" id="KW-1185">Reference proteome</keyword>
<dbReference type="PANTHER" id="PTHR13199">
    <property type="entry name" value="GH03947P"/>
    <property type="match status" value="1"/>
</dbReference>